<dbReference type="Proteomes" id="UP001620597">
    <property type="component" value="Unassembled WGS sequence"/>
</dbReference>
<keyword evidence="2" id="KW-1185">Reference proteome</keyword>
<dbReference type="EMBL" id="JBBKTX010000022">
    <property type="protein sequence ID" value="MFK4753922.1"/>
    <property type="molecule type" value="Genomic_DNA"/>
</dbReference>
<evidence type="ECO:0000313" key="2">
    <source>
        <dbReference type="Proteomes" id="UP001620597"/>
    </source>
</evidence>
<accession>A0ABW8NM16</accession>
<name>A0ABW8NM16_9GAMM</name>
<dbReference type="RefSeq" id="WP_416206903.1">
    <property type="nucleotide sequence ID" value="NZ_JBBKTX010000022.1"/>
</dbReference>
<organism evidence="1 2">
    <name type="scientific">Oceanobacter antarcticus</name>
    <dbReference type="NCBI Taxonomy" id="3133425"/>
    <lineage>
        <taxon>Bacteria</taxon>
        <taxon>Pseudomonadati</taxon>
        <taxon>Pseudomonadota</taxon>
        <taxon>Gammaproteobacteria</taxon>
        <taxon>Oceanospirillales</taxon>
        <taxon>Oceanospirillaceae</taxon>
        <taxon>Oceanobacter</taxon>
    </lineage>
</organism>
<gene>
    <name evidence="1" type="ORF">WG929_16035</name>
</gene>
<protein>
    <submittedName>
        <fullName evidence="1">PA4642 family protein</fullName>
    </submittedName>
</protein>
<comment type="caution">
    <text evidence="1">The sequence shown here is derived from an EMBL/GenBank/DDBJ whole genome shotgun (WGS) entry which is preliminary data.</text>
</comment>
<sequence>MQKKDKEKVFGGDWSEAQLSEFLNVPSYDGDSSDYIGAIRAYRYMVPGTFAQYIELFKAQGHDLNATNAAGDTILGTISQHEKGAEYAEILKDAGAV</sequence>
<reference evidence="1 2" key="1">
    <citation type="submission" date="2024-03" db="EMBL/GenBank/DDBJ databases">
        <title>High-quality draft genome sequence of Oceanobacter sp. wDCs-4.</title>
        <authorList>
            <person name="Dong C."/>
        </authorList>
    </citation>
    <scope>NUCLEOTIDE SEQUENCE [LARGE SCALE GENOMIC DNA]</scope>
    <source>
        <strain evidence="2">wDCs-4</strain>
    </source>
</reference>
<dbReference type="InterPro" id="IPR047742">
    <property type="entry name" value="PA4642-like"/>
</dbReference>
<evidence type="ECO:0000313" key="1">
    <source>
        <dbReference type="EMBL" id="MFK4753922.1"/>
    </source>
</evidence>
<dbReference type="NCBIfam" id="NF038106">
    <property type="entry name" value="gamma_NF038106"/>
    <property type="match status" value="1"/>
</dbReference>
<proteinExistence type="predicted"/>